<protein>
    <submittedName>
        <fullName evidence="1">Uncharacterized protein</fullName>
    </submittedName>
</protein>
<comment type="caution">
    <text evidence="1">The sequence shown here is derived from an EMBL/GenBank/DDBJ whole genome shotgun (WGS) entry which is preliminary data.</text>
</comment>
<evidence type="ECO:0000313" key="1">
    <source>
        <dbReference type="EMBL" id="KLV18444.1"/>
    </source>
</evidence>
<dbReference type="EMBL" id="LDPG01000007">
    <property type="protein sequence ID" value="KLV18444.1"/>
    <property type="molecule type" value="Genomic_DNA"/>
</dbReference>
<dbReference type="PATRIC" id="fig|1392.242.peg.5802"/>
<dbReference type="Proteomes" id="UP000035904">
    <property type="component" value="Unassembled WGS sequence"/>
</dbReference>
<accession>A0A0J1HXN8</accession>
<proteinExistence type="predicted"/>
<organism evidence="1 2">
    <name type="scientific">Bacillus anthracis</name>
    <name type="common">anthrax bacterium</name>
    <dbReference type="NCBI Taxonomy" id="1392"/>
    <lineage>
        <taxon>Bacteria</taxon>
        <taxon>Bacillati</taxon>
        <taxon>Bacillota</taxon>
        <taxon>Bacilli</taxon>
        <taxon>Bacillales</taxon>
        <taxon>Bacillaceae</taxon>
        <taxon>Bacillus</taxon>
        <taxon>Bacillus cereus group</taxon>
    </lineage>
</organism>
<sequence>MELKENTTLTLENTILDTGREMHNVEITEEEKKLLKKCESEMKKLWNSVDFKMDFEKYYKFYLYRLNNKVNDPNIKHQLKDYFYEYLSSVLYQGFYLGTEFVTSVDIQVKDAYFMQPDGVILQQIPEQLEAATNGLTEKLTDISTAQFEKWILKDNPNIQGILNQIKKEIGCLGAYYAFKVERINRGIEIRKPAKYGMLYRADDLYFLNPELFAVCVLASNKAEIWEIHTWNSVKSRDSKMGEIQILKFDVEETEYAYSNFVMYEGVENVQSIYDIVQIKVKLNEFVPDKEIYPLQVAVVEAVSGNTNTMYENINISLTIYSSDTSFQYNPHQDN</sequence>
<dbReference type="RefSeq" id="WP_047956712.1">
    <property type="nucleotide sequence ID" value="NZ_LDPG01000007.1"/>
</dbReference>
<dbReference type="AlphaFoldDB" id="A0A0J1HXN8"/>
<evidence type="ECO:0000313" key="2">
    <source>
        <dbReference type="Proteomes" id="UP000035904"/>
    </source>
</evidence>
<name>A0A0J1HXN8_BACAN</name>
<reference evidence="1 2" key="1">
    <citation type="submission" date="2015-05" db="EMBL/GenBank/DDBJ databases">
        <title>Whole genome sequence and identification of bacterial endophytes from Costus igneus.</title>
        <authorList>
            <person name="Lee Y.P."/>
            <person name="Gan H.M."/>
            <person name="Eng W."/>
            <person name="Wheatley M.S."/>
            <person name="Caraballo A."/>
            <person name="Polter S."/>
            <person name="Savka M.A."/>
            <person name="Hudson A.O."/>
        </authorList>
    </citation>
    <scope>NUCLEOTIDE SEQUENCE [LARGE SCALE GENOMIC DNA]</scope>
    <source>
        <strain evidence="1 2">RIT375</strain>
    </source>
</reference>
<gene>
    <name evidence="1" type="ORF">ABW01_13810</name>
</gene>